<dbReference type="Proteomes" id="UP000286415">
    <property type="component" value="Unassembled WGS sequence"/>
</dbReference>
<dbReference type="AlphaFoldDB" id="A0A419PKJ1"/>
<evidence type="ECO:0000313" key="2">
    <source>
        <dbReference type="Proteomes" id="UP000286415"/>
    </source>
</evidence>
<accession>A0A419PKJ1</accession>
<evidence type="ECO:0000313" key="1">
    <source>
        <dbReference type="EMBL" id="KAG5449859.1"/>
    </source>
</evidence>
<gene>
    <name evidence="1" type="ORF">CSKR_103704</name>
</gene>
<organism evidence="1 2">
    <name type="scientific">Clonorchis sinensis</name>
    <name type="common">Chinese liver fluke</name>
    <dbReference type="NCBI Taxonomy" id="79923"/>
    <lineage>
        <taxon>Eukaryota</taxon>
        <taxon>Metazoa</taxon>
        <taxon>Spiralia</taxon>
        <taxon>Lophotrochozoa</taxon>
        <taxon>Platyhelminthes</taxon>
        <taxon>Trematoda</taxon>
        <taxon>Digenea</taxon>
        <taxon>Opisthorchiida</taxon>
        <taxon>Opisthorchiata</taxon>
        <taxon>Opisthorchiidae</taxon>
        <taxon>Clonorchis</taxon>
    </lineage>
</organism>
<comment type="caution">
    <text evidence="1">The sequence shown here is derived from an EMBL/GenBank/DDBJ whole genome shotgun (WGS) entry which is preliminary data.</text>
</comment>
<keyword evidence="2" id="KW-1185">Reference proteome</keyword>
<dbReference type="EMBL" id="NIRI02000042">
    <property type="protein sequence ID" value="KAG5449859.1"/>
    <property type="molecule type" value="Genomic_DNA"/>
</dbReference>
<sequence length="139" mass="16084">MHIFNKPQQILLCRYRESYKMRRYDNQPEDKSQFTPPQIRYLHRVKGNKYGDWLSHTVGNGSTFLVSSLLSRHPKSSWISPFKLGSFLALLFYLPQVPSRLTAVRQTELAHVTTPSSLTVCDEFENPSPTCGEFPQYSD</sequence>
<proteinExistence type="predicted"/>
<protein>
    <submittedName>
        <fullName evidence="1">Uncharacterized protein</fullName>
    </submittedName>
</protein>
<name>A0A419PKJ1_CLOSI</name>
<dbReference type="InParanoid" id="A0A419PKJ1"/>
<reference evidence="1 2" key="2">
    <citation type="journal article" date="2021" name="Genomics">
        <title>High-quality reference genome for Clonorchis sinensis.</title>
        <authorList>
            <person name="Young N.D."/>
            <person name="Stroehlein A.J."/>
            <person name="Kinkar L."/>
            <person name="Wang T."/>
            <person name="Sohn W.M."/>
            <person name="Chang B.C.H."/>
            <person name="Kaur P."/>
            <person name="Weisz D."/>
            <person name="Dudchenko O."/>
            <person name="Aiden E.L."/>
            <person name="Korhonen P.K."/>
            <person name="Gasser R.B."/>
        </authorList>
    </citation>
    <scope>NUCLEOTIDE SEQUENCE [LARGE SCALE GENOMIC DNA]</scope>
    <source>
        <strain evidence="1">Cs-k2</strain>
    </source>
</reference>
<reference evidence="1 2" key="1">
    <citation type="journal article" date="2018" name="Biotechnol. Adv.">
        <title>Improved genomic resources and new bioinformatic workflow for the carcinogenic parasite Clonorchis sinensis: Biotechnological implications.</title>
        <authorList>
            <person name="Wang D."/>
            <person name="Korhonen P.K."/>
            <person name="Gasser R.B."/>
            <person name="Young N.D."/>
        </authorList>
    </citation>
    <scope>NUCLEOTIDE SEQUENCE [LARGE SCALE GENOMIC DNA]</scope>
    <source>
        <strain evidence="1">Cs-k2</strain>
    </source>
</reference>